<feature type="region of interest" description="Disordered" evidence="1">
    <location>
        <begin position="182"/>
        <end position="207"/>
    </location>
</feature>
<organism evidence="2">
    <name type="scientific">Aspergillus niger</name>
    <dbReference type="NCBI Taxonomy" id="5061"/>
    <lineage>
        <taxon>Eukaryota</taxon>
        <taxon>Fungi</taxon>
        <taxon>Dikarya</taxon>
        <taxon>Ascomycota</taxon>
        <taxon>Pezizomycotina</taxon>
        <taxon>Eurotiomycetes</taxon>
        <taxon>Eurotiomycetidae</taxon>
        <taxon>Eurotiales</taxon>
        <taxon>Aspergillaceae</taxon>
        <taxon>Aspergillus</taxon>
        <taxon>Aspergillus subgen. Circumdati</taxon>
    </lineage>
</organism>
<dbReference type="RefSeq" id="XP_059605121.1">
    <property type="nucleotide sequence ID" value="XM_059746186.1"/>
</dbReference>
<name>A0AAJ8E3B1_ASPNG</name>
<accession>A0AAJ8E3B1</accession>
<dbReference type="KEGG" id="ang:An02g03500"/>
<dbReference type="AlphaFoldDB" id="A0AAJ8E3B1"/>
<sequence length="207" mass="22974">MAVEIRMSASSSMRWSALDRSADGLQRSVCASFPITASVDRGLDPIAWQAYQIASKLKNHSRPGCQGLLCKWVEAVDSTASHYIGTRWGRPKSQSKHVRIGNLHEHGRVMIQYRHDLQEPLSVPVRYCPPIALPAEAIRVTPNDDGYWHQILGLGEESPSIIQTLHPQPITPTGDLSHSLRVWQTKPNPPPRSMQSQSHTNSACATD</sequence>
<dbReference type="VEuPathDB" id="FungiDB:An02g03500"/>
<evidence type="ECO:0000256" key="1">
    <source>
        <dbReference type="SAM" id="MobiDB-lite"/>
    </source>
</evidence>
<gene>
    <name evidence="2" type="ORF">An02g03500</name>
</gene>
<protein>
    <submittedName>
        <fullName evidence="2">Uncharacterized protein</fullName>
    </submittedName>
</protein>
<feature type="compositionally biased region" description="Polar residues" evidence="1">
    <location>
        <begin position="193"/>
        <end position="207"/>
    </location>
</feature>
<evidence type="ECO:0000313" key="2">
    <source>
        <dbReference type="RefSeq" id="XP_059605121.1"/>
    </source>
</evidence>
<dbReference type="GeneID" id="84590272"/>
<reference evidence="2" key="2">
    <citation type="submission" date="2025-08" db="UniProtKB">
        <authorList>
            <consortium name="RefSeq"/>
        </authorList>
    </citation>
    <scope>IDENTIFICATION</scope>
</reference>
<proteinExistence type="predicted"/>
<reference evidence="2" key="1">
    <citation type="submission" date="2025-02" db="EMBL/GenBank/DDBJ databases">
        <authorList>
            <consortium name="NCBI Genome Project"/>
        </authorList>
    </citation>
    <scope>NUCLEOTIDE SEQUENCE</scope>
</reference>